<evidence type="ECO:0000256" key="1">
    <source>
        <dbReference type="ARBA" id="ARBA00004123"/>
    </source>
</evidence>
<dbReference type="GeneID" id="80873773"/>
<keyword evidence="8" id="KW-0862">Zinc</keyword>
<dbReference type="InterPro" id="IPR013083">
    <property type="entry name" value="Znf_RING/FYVE/PHD"/>
</dbReference>
<dbReference type="GO" id="GO:0030915">
    <property type="term" value="C:Smc5-Smc6 complex"/>
    <property type="evidence" value="ECO:0007669"/>
    <property type="project" value="InterPro"/>
</dbReference>
<evidence type="ECO:0000313" key="12">
    <source>
        <dbReference type="EMBL" id="WBW71802.1"/>
    </source>
</evidence>
<dbReference type="InterPro" id="IPR026846">
    <property type="entry name" value="Nse2(Mms21)"/>
</dbReference>
<comment type="subcellular location">
    <subcellularLocation>
        <location evidence="1">Nucleus</location>
    </subcellularLocation>
</comment>
<dbReference type="Proteomes" id="UP001212411">
    <property type="component" value="Chromosome 1"/>
</dbReference>
<feature type="domain" description="SP-RING-type" evidence="11">
    <location>
        <begin position="164"/>
        <end position="244"/>
    </location>
</feature>
<dbReference type="GO" id="GO:0061665">
    <property type="term" value="F:SUMO ligase activity"/>
    <property type="evidence" value="ECO:0007669"/>
    <property type="project" value="TreeGrafter"/>
</dbReference>
<dbReference type="GO" id="GO:0016874">
    <property type="term" value="F:ligase activity"/>
    <property type="evidence" value="ECO:0007669"/>
    <property type="project" value="UniProtKB-KW"/>
</dbReference>
<dbReference type="AlphaFoldDB" id="A0AAE9WAQ1"/>
<dbReference type="GO" id="GO:0016925">
    <property type="term" value="P:protein sumoylation"/>
    <property type="evidence" value="ECO:0007669"/>
    <property type="project" value="TreeGrafter"/>
</dbReference>
<reference evidence="12 13" key="1">
    <citation type="journal article" date="2023" name="G3 (Bethesda)">
        <title>A high-quality reference genome for the fission yeast Schizosaccharomyces osmophilus.</title>
        <authorList>
            <person name="Jia G.S."/>
            <person name="Zhang W.C."/>
            <person name="Liang Y."/>
            <person name="Liu X.H."/>
            <person name="Rhind N."/>
            <person name="Pidoux A."/>
            <person name="Brysch-Herzberg M."/>
            <person name="Du L.L."/>
        </authorList>
    </citation>
    <scope>NUCLEOTIDE SEQUENCE [LARGE SCALE GENOMIC DNA]</scope>
    <source>
        <strain evidence="12 13">CBS 15793</strain>
    </source>
</reference>
<dbReference type="KEGG" id="som:SOMG_00289"/>
<sequence>MSDVQLKTSVSKIRQVLAPGLDESASYEYHSKTIEESIKQIIRASILVVELNDNESLDTLDASIKELLDAKERLRLIKNAVDDLDTSVKRNLDFLEASSMLDVYTQKFKQLLQNYETKSDFEKYGNEGNYIEFRQTIWHEQNLDGKAFPPMRFFFEPNTQQIAEDDDIVISSSTIETRCPLTLQPIAHPVISKRCSHYYEKVAIYSLVGTSGCRCPVVGCNSQLRKSDLKEDPVLERRLRRVQELARED</sequence>
<comment type="similarity">
    <text evidence="3">Belongs to the NSE2 family.</text>
</comment>
<proteinExistence type="inferred from homology"/>
<organism evidence="12 13">
    <name type="scientific">Schizosaccharomyces osmophilus</name>
    <dbReference type="NCBI Taxonomy" id="2545709"/>
    <lineage>
        <taxon>Eukaryota</taxon>
        <taxon>Fungi</taxon>
        <taxon>Dikarya</taxon>
        <taxon>Ascomycota</taxon>
        <taxon>Taphrinomycotina</taxon>
        <taxon>Schizosaccharomycetes</taxon>
        <taxon>Schizosaccharomycetales</taxon>
        <taxon>Schizosaccharomycetaceae</taxon>
        <taxon>Schizosaccharomyces</taxon>
    </lineage>
</organism>
<keyword evidence="5" id="KW-0479">Metal-binding</keyword>
<protein>
    <submittedName>
        <fullName evidence="12">Smc5-6 complex non-SMC SUMO ligase subunit Nse2</fullName>
    </submittedName>
</protein>
<dbReference type="GO" id="GO:0005634">
    <property type="term" value="C:nucleus"/>
    <property type="evidence" value="ECO:0007669"/>
    <property type="project" value="UniProtKB-SubCell"/>
</dbReference>
<dbReference type="GO" id="GO:0008270">
    <property type="term" value="F:zinc ion binding"/>
    <property type="evidence" value="ECO:0007669"/>
    <property type="project" value="UniProtKB-KW"/>
</dbReference>
<comment type="pathway">
    <text evidence="2">Protein modification; protein sumoylation.</text>
</comment>
<keyword evidence="9" id="KW-0539">Nucleus</keyword>
<dbReference type="PANTHER" id="PTHR21330:SF1">
    <property type="entry name" value="E3 SUMO-PROTEIN LIGASE NSE2"/>
    <property type="match status" value="1"/>
</dbReference>
<name>A0AAE9WAQ1_9SCHI</name>
<evidence type="ECO:0000259" key="11">
    <source>
        <dbReference type="PROSITE" id="PS51044"/>
    </source>
</evidence>
<keyword evidence="4" id="KW-0808">Transferase</keyword>
<evidence type="ECO:0000256" key="9">
    <source>
        <dbReference type="ARBA" id="ARBA00023242"/>
    </source>
</evidence>
<evidence type="ECO:0000256" key="4">
    <source>
        <dbReference type="ARBA" id="ARBA00022679"/>
    </source>
</evidence>
<keyword evidence="6 10" id="KW-0863">Zinc-finger</keyword>
<dbReference type="EMBL" id="CP115611">
    <property type="protein sequence ID" value="WBW71802.1"/>
    <property type="molecule type" value="Genomic_DNA"/>
</dbReference>
<evidence type="ECO:0000256" key="6">
    <source>
        <dbReference type="ARBA" id="ARBA00022771"/>
    </source>
</evidence>
<dbReference type="InterPro" id="IPR004181">
    <property type="entry name" value="Znf_MIZ"/>
</dbReference>
<evidence type="ECO:0000256" key="10">
    <source>
        <dbReference type="PROSITE-ProRule" id="PRU00452"/>
    </source>
</evidence>
<evidence type="ECO:0000256" key="7">
    <source>
        <dbReference type="ARBA" id="ARBA00022786"/>
    </source>
</evidence>
<keyword evidence="12" id="KW-0436">Ligase</keyword>
<gene>
    <name evidence="12" type="primary">nse2</name>
    <name evidence="12" type="ORF">SOMG_00289</name>
</gene>
<evidence type="ECO:0000256" key="8">
    <source>
        <dbReference type="ARBA" id="ARBA00022833"/>
    </source>
</evidence>
<keyword evidence="7" id="KW-0833">Ubl conjugation pathway</keyword>
<evidence type="ECO:0000256" key="5">
    <source>
        <dbReference type="ARBA" id="ARBA00022723"/>
    </source>
</evidence>
<dbReference type="PROSITE" id="PS51044">
    <property type="entry name" value="ZF_SP_RING"/>
    <property type="match status" value="1"/>
</dbReference>
<evidence type="ECO:0000256" key="3">
    <source>
        <dbReference type="ARBA" id="ARBA00008212"/>
    </source>
</evidence>
<dbReference type="Gene3D" id="3.30.40.10">
    <property type="entry name" value="Zinc/RING finger domain, C3HC4 (zinc finger)"/>
    <property type="match status" value="1"/>
</dbReference>
<accession>A0AAE9WAQ1</accession>
<dbReference type="CDD" id="cd16651">
    <property type="entry name" value="SPL-RING_NSE2"/>
    <property type="match status" value="1"/>
</dbReference>
<keyword evidence="13" id="KW-1185">Reference proteome</keyword>
<dbReference type="SUPFAM" id="SSF57850">
    <property type="entry name" value="RING/U-box"/>
    <property type="match status" value="1"/>
</dbReference>
<dbReference type="GO" id="GO:0000724">
    <property type="term" value="P:double-strand break repair via homologous recombination"/>
    <property type="evidence" value="ECO:0007669"/>
    <property type="project" value="InterPro"/>
</dbReference>
<evidence type="ECO:0000313" key="13">
    <source>
        <dbReference type="Proteomes" id="UP001212411"/>
    </source>
</evidence>
<dbReference type="RefSeq" id="XP_056036045.1">
    <property type="nucleotide sequence ID" value="XM_056179084.1"/>
</dbReference>
<dbReference type="PANTHER" id="PTHR21330">
    <property type="entry name" value="E3 SUMO-PROTEIN LIGASE NSE2"/>
    <property type="match status" value="1"/>
</dbReference>
<dbReference type="Pfam" id="PF11789">
    <property type="entry name" value="zf-Nse"/>
    <property type="match status" value="1"/>
</dbReference>
<evidence type="ECO:0000256" key="2">
    <source>
        <dbReference type="ARBA" id="ARBA00004718"/>
    </source>
</evidence>